<evidence type="ECO:0000256" key="4">
    <source>
        <dbReference type="ARBA" id="ARBA00022741"/>
    </source>
</evidence>
<dbReference type="PROSITE" id="PS51709">
    <property type="entry name" value="G_TRME"/>
    <property type="match status" value="1"/>
</dbReference>
<comment type="caution">
    <text evidence="9">The sequence shown here is derived from an EMBL/GenBank/DDBJ whole genome shotgun (WGS) entry which is preliminary data.</text>
</comment>
<protein>
    <recommendedName>
        <fullName evidence="8">TrmE-type G domain-containing protein</fullName>
    </recommendedName>
</protein>
<dbReference type="EMBL" id="MBDO02000017">
    <property type="protein sequence ID" value="RLN67998.1"/>
    <property type="molecule type" value="Genomic_DNA"/>
</dbReference>
<evidence type="ECO:0000256" key="5">
    <source>
        <dbReference type="ARBA" id="ARBA00023134"/>
    </source>
</evidence>
<name>A0A3F2S0L2_9STRA</name>
<feature type="compositionally biased region" description="Low complexity" evidence="7">
    <location>
        <begin position="193"/>
        <end position="205"/>
    </location>
</feature>
<dbReference type="SUPFAM" id="SSF52540">
    <property type="entry name" value="P-loop containing nucleoside triphosphate hydrolases"/>
    <property type="match status" value="2"/>
</dbReference>
<dbReference type="Gene3D" id="3.40.50.300">
    <property type="entry name" value="P-loop containing nucleotide triphosphate hydrolases"/>
    <property type="match status" value="2"/>
</dbReference>
<feature type="region of interest" description="Disordered" evidence="7">
    <location>
        <begin position="178"/>
        <end position="232"/>
    </location>
</feature>
<dbReference type="GO" id="GO:0030488">
    <property type="term" value="P:tRNA methylation"/>
    <property type="evidence" value="ECO:0007669"/>
    <property type="project" value="TreeGrafter"/>
</dbReference>
<dbReference type="InterPro" id="IPR006073">
    <property type="entry name" value="GTP-bd"/>
</dbReference>
<dbReference type="PANTHER" id="PTHR42714">
    <property type="entry name" value="TRNA MODIFICATION GTPASE GTPBP3"/>
    <property type="match status" value="1"/>
</dbReference>
<dbReference type="HAMAP" id="MF_00379">
    <property type="entry name" value="GTPase_MnmE"/>
    <property type="match status" value="1"/>
</dbReference>
<comment type="subcellular location">
    <subcellularLocation>
        <location evidence="1">Mitochondrion</location>
    </subcellularLocation>
</comment>
<dbReference type="InterPro" id="IPR025867">
    <property type="entry name" value="MnmE_helical"/>
</dbReference>
<dbReference type="InterPro" id="IPR018948">
    <property type="entry name" value="GTP-bd_TrmE_N"/>
</dbReference>
<gene>
    <name evidence="9" type="ORF">BBP00_00001264</name>
</gene>
<feature type="compositionally biased region" description="Basic and acidic residues" evidence="7">
    <location>
        <begin position="206"/>
        <end position="221"/>
    </location>
</feature>
<proteinExistence type="inferred from homology"/>
<evidence type="ECO:0000256" key="3">
    <source>
        <dbReference type="ARBA" id="ARBA00022694"/>
    </source>
</evidence>
<dbReference type="NCBIfam" id="TIGR00231">
    <property type="entry name" value="small_GTP"/>
    <property type="match status" value="1"/>
</dbReference>
<dbReference type="PANTHER" id="PTHR42714:SF2">
    <property type="entry name" value="TRNA MODIFICATION GTPASE GTPBP3, MITOCHONDRIAL"/>
    <property type="match status" value="1"/>
</dbReference>
<reference evidence="9 10" key="1">
    <citation type="submission" date="2018-07" db="EMBL/GenBank/DDBJ databases">
        <title>Genome sequencing of oomycete isolates from Chile give support for New Zealand origin for Phytophthora kernoviae and make available the first Nothophytophthora sp. genome.</title>
        <authorList>
            <person name="Studholme D.J."/>
            <person name="Sanfuentes E."/>
            <person name="Panda P."/>
            <person name="Hill R."/>
            <person name="Sambles C."/>
            <person name="Grant M."/>
            <person name="Williams N.M."/>
            <person name="Mcdougal R.L."/>
        </authorList>
    </citation>
    <scope>NUCLEOTIDE SEQUENCE [LARGE SCALE GENOMIC DNA]</scope>
    <source>
        <strain evidence="9">Chile6</strain>
    </source>
</reference>
<evidence type="ECO:0000313" key="10">
    <source>
        <dbReference type="Proteomes" id="UP000277300"/>
    </source>
</evidence>
<dbReference type="SUPFAM" id="SSF116878">
    <property type="entry name" value="TrmE connector domain"/>
    <property type="match status" value="1"/>
</dbReference>
<keyword evidence="5 6" id="KW-0342">GTP-binding</keyword>
<dbReference type="InterPro" id="IPR027266">
    <property type="entry name" value="TrmE/GcvT-like"/>
</dbReference>
<keyword evidence="3 6" id="KW-0819">tRNA processing</keyword>
<dbReference type="CDD" id="cd00882">
    <property type="entry name" value="Ras_like_GTPase"/>
    <property type="match status" value="1"/>
</dbReference>
<dbReference type="InterPro" id="IPR005225">
    <property type="entry name" value="Small_GTP-bd"/>
</dbReference>
<dbReference type="GO" id="GO:0003924">
    <property type="term" value="F:GTPase activity"/>
    <property type="evidence" value="ECO:0007669"/>
    <property type="project" value="InterPro"/>
</dbReference>
<dbReference type="NCBIfam" id="TIGR00450">
    <property type="entry name" value="mnmE_trmE_thdF"/>
    <property type="match status" value="1"/>
</dbReference>
<dbReference type="OrthoDB" id="188276at2759"/>
<organism evidence="9 10">
    <name type="scientific">Phytophthora kernoviae</name>
    <dbReference type="NCBI Taxonomy" id="325452"/>
    <lineage>
        <taxon>Eukaryota</taxon>
        <taxon>Sar</taxon>
        <taxon>Stramenopiles</taxon>
        <taxon>Oomycota</taxon>
        <taxon>Peronosporomycetes</taxon>
        <taxon>Peronosporales</taxon>
        <taxon>Peronosporaceae</taxon>
        <taxon>Phytophthora</taxon>
    </lineage>
</organism>
<dbReference type="InterPro" id="IPR004520">
    <property type="entry name" value="GTPase_MnmE"/>
</dbReference>
<evidence type="ECO:0000256" key="7">
    <source>
        <dbReference type="SAM" id="MobiDB-lite"/>
    </source>
</evidence>
<dbReference type="Pfam" id="PF12631">
    <property type="entry name" value="MnmE_helical"/>
    <property type="match status" value="1"/>
</dbReference>
<evidence type="ECO:0000313" key="9">
    <source>
        <dbReference type="EMBL" id="RLN67998.1"/>
    </source>
</evidence>
<accession>A0A3F2S0L2</accession>
<dbReference type="GO" id="GO:0002098">
    <property type="term" value="P:tRNA wobble uridine modification"/>
    <property type="evidence" value="ECO:0007669"/>
    <property type="project" value="TreeGrafter"/>
</dbReference>
<dbReference type="Proteomes" id="UP000277300">
    <property type="component" value="Unassembled WGS sequence"/>
</dbReference>
<evidence type="ECO:0000259" key="8">
    <source>
        <dbReference type="PROSITE" id="PS51709"/>
    </source>
</evidence>
<dbReference type="CDD" id="cd04164">
    <property type="entry name" value="trmE"/>
    <property type="match status" value="1"/>
</dbReference>
<dbReference type="InterPro" id="IPR031168">
    <property type="entry name" value="G_TrmE"/>
</dbReference>
<evidence type="ECO:0000256" key="1">
    <source>
        <dbReference type="ARBA" id="ARBA00004173"/>
    </source>
</evidence>
<dbReference type="Gene3D" id="1.20.120.430">
    <property type="entry name" value="tRNA modification GTPase MnmE domain 2"/>
    <property type="match status" value="1"/>
</dbReference>
<comment type="similarity">
    <text evidence="2 6">Belongs to the TRAFAC class TrmE-Era-EngA-EngB-Septin-like GTPase superfamily. TrmE GTPase family.</text>
</comment>
<dbReference type="NCBIfam" id="NF003661">
    <property type="entry name" value="PRK05291.1-3"/>
    <property type="match status" value="1"/>
</dbReference>
<dbReference type="Pfam" id="PF01926">
    <property type="entry name" value="MMR_HSR1"/>
    <property type="match status" value="1"/>
</dbReference>
<keyword evidence="4 6" id="KW-0547">Nucleotide-binding</keyword>
<sequence length="858" mass="92959">MPRNIGVVGADGVGKTSFVLALGAKESVAVTTAPRRRLASQYLWPRPGRDGHKVTTVRIFLHQEEVGDDDDEVFVLLFDLTRRKSLAAVIAQWAHLSEVPGRRLLLVGTHADRTSDRQLLPDEVREISGEFHAYEEVCCRRASSGDEGMLRIQLLLMQWTAGDSTTLAKNILSMDMPPQLQPVSPSLNRHSVSRPSPASSVASSPSRREASVVDAQRKFSETEEDLSSAGAQLPLELYSPGAERVGCLPTPLPTAHLQSPIPPATSPTSHPLSVQIYKEEQQQVSDFDDVTVAGPEQKAEIGITATEAQKTAPLDDALANNDAMPPSPSIADVEHDLSSWILEDPDTSRTNTMSSTNSDHFDCSDIDDMLEYFEGWTTSLLMMLLPCISRLERNAPTASITPPSDICTSPGKAGVAVIRISGDLADSCLQQLTKSTALPAPRAAALRKIYHPKTEEHLDDALVLRFPHPKSFTGEDIVELHTHGSLAVVSGVLEALSHLPRCRAAEAGEFTERAFDNNKIDLVQVEGLADLLSSETEAQRNQALRQLSGDIGEIYEGWRDSLVRCLAYTEAMIDFGDDEDDVTDAAYEAAVNRVRVLADSIRGHLADGRRGEILRSGVQVAILGPPNAGKSSLLNVLARRPAAIVSSIAGTTRDVVQVPLNIAGYPVIVSDTAGLRETEDIVEREGVLRAQQCASDADICVVMMDIQNAALLHSGEYQAYLKDGSLAVLNKSDQIAEGKVTDILNTFDEKQRSQLLVISCAEGNGIDVFVDNLAAAVKEKLEVSSGGSASGALITRERHRQNLVECLACLDRFLDDPYQSEIAAEDLRRAVVAIGRILGRIDVEDVLDVLFADFCIGK</sequence>
<dbReference type="AlphaFoldDB" id="A0A3F2S0L2"/>
<dbReference type="InterPro" id="IPR027417">
    <property type="entry name" value="P-loop_NTPase"/>
</dbReference>
<dbReference type="InterPro" id="IPR027368">
    <property type="entry name" value="MnmE_dom2"/>
</dbReference>
<dbReference type="GO" id="GO:0005525">
    <property type="term" value="F:GTP binding"/>
    <property type="evidence" value="ECO:0007669"/>
    <property type="project" value="UniProtKB-KW"/>
</dbReference>
<dbReference type="FunFam" id="3.30.1360.120:FF:000007">
    <property type="entry name" value="tRNA modification GTPase GTPBP3, mitochondrial"/>
    <property type="match status" value="1"/>
</dbReference>
<dbReference type="Gene3D" id="3.30.1360.120">
    <property type="entry name" value="Probable tRNA modification gtpase trme, domain 1"/>
    <property type="match status" value="1"/>
</dbReference>
<feature type="compositionally biased region" description="Polar residues" evidence="7">
    <location>
        <begin position="181"/>
        <end position="190"/>
    </location>
</feature>
<dbReference type="GO" id="GO:0005739">
    <property type="term" value="C:mitochondrion"/>
    <property type="evidence" value="ECO:0007669"/>
    <property type="project" value="UniProtKB-SubCell"/>
</dbReference>
<evidence type="ECO:0000256" key="6">
    <source>
        <dbReference type="RuleBase" id="RU003313"/>
    </source>
</evidence>
<dbReference type="Pfam" id="PF10396">
    <property type="entry name" value="TrmE_N"/>
    <property type="match status" value="1"/>
</dbReference>
<feature type="domain" description="TrmE-type G" evidence="8">
    <location>
        <begin position="617"/>
        <end position="778"/>
    </location>
</feature>
<dbReference type="CDD" id="cd14858">
    <property type="entry name" value="TrmE_N"/>
    <property type="match status" value="1"/>
</dbReference>
<evidence type="ECO:0000256" key="2">
    <source>
        <dbReference type="ARBA" id="ARBA00011043"/>
    </source>
</evidence>